<keyword evidence="1" id="KW-0472">Membrane</keyword>
<dbReference type="AlphaFoldDB" id="A0A482DS57"/>
<keyword evidence="1" id="KW-1133">Transmembrane helix</keyword>
<keyword evidence="1" id="KW-0812">Transmembrane</keyword>
<accession>A0A482DS57</accession>
<proteinExistence type="predicted"/>
<dbReference type="GeneID" id="39722835"/>
<dbReference type="RefSeq" id="YP_009590294.1">
    <property type="nucleotide sequence ID" value="NC_041669.1"/>
</dbReference>
<feature type="transmembrane region" description="Helical" evidence="1">
    <location>
        <begin position="12"/>
        <end position="33"/>
    </location>
</feature>
<keyword evidence="2" id="KW-0496">Mitochondrion</keyword>
<geneLocation type="mitochondrion" evidence="2"/>
<evidence type="ECO:0000256" key="1">
    <source>
        <dbReference type="SAM" id="Phobius"/>
    </source>
</evidence>
<organism evidence="2">
    <name type="scientific">Alcidodes juglans</name>
    <dbReference type="NCBI Taxonomy" id="2530216"/>
    <lineage>
        <taxon>Eukaryota</taxon>
        <taxon>Metazoa</taxon>
        <taxon>Ecdysozoa</taxon>
        <taxon>Arthropoda</taxon>
        <taxon>Hexapoda</taxon>
        <taxon>Insecta</taxon>
        <taxon>Pterygota</taxon>
        <taxon>Neoptera</taxon>
        <taxon>Endopterygota</taxon>
        <taxon>Coleoptera</taxon>
        <taxon>Polyphaga</taxon>
        <taxon>Cucujiformia</taxon>
        <taxon>Curculionidae</taxon>
        <taxon>Molytinae</taxon>
        <taxon>Mecysolobini</taxon>
        <taxon>Alcidodes</taxon>
    </lineage>
</organism>
<name>A0A482DS57_9CUCU</name>
<sequence length="51" mass="6254">MPQMAPLNWTSLYIMFSFMFVAMIIMHFYVFMYTPKTSIKFHKTPVPSWKW</sequence>
<dbReference type="EMBL" id="MH819192">
    <property type="protein sequence ID" value="QBM10381.1"/>
    <property type="molecule type" value="Genomic_DNA"/>
</dbReference>
<gene>
    <name evidence="2" type="primary">ATP8</name>
</gene>
<evidence type="ECO:0000313" key="2">
    <source>
        <dbReference type="EMBL" id="QBM10381.1"/>
    </source>
</evidence>
<dbReference type="CTD" id="4509"/>
<protein>
    <submittedName>
        <fullName evidence="2">ATP synthase F0 subunit 8</fullName>
    </submittedName>
</protein>
<reference evidence="2" key="1">
    <citation type="journal article" date="2019" name="Mitochondrial DNA Part B Resour">
        <title>The complete mitochondrial genome of a walnut weevil, Alcidodes juglans Chao (Coleoptera: Curculionidae).</title>
        <authorList>
            <person name="Xu K."/>
            <person name="Chen X."/>
            <person name="Xu L."/>
            <person name="Yang W."/>
            <person name="Wang Y."/>
            <person name="Li C."/>
        </authorList>
    </citation>
    <scope>NUCLEOTIDE SEQUENCE</scope>
</reference>